<dbReference type="InterPro" id="IPR044635">
    <property type="entry name" value="UBP14-like"/>
</dbReference>
<keyword evidence="4" id="KW-0833">Ubl conjugation pathway</keyword>
<dbReference type="PROSITE" id="PS50053">
    <property type="entry name" value="UBIQUITIN_2"/>
    <property type="match status" value="1"/>
</dbReference>
<dbReference type="PROSITE" id="PS50235">
    <property type="entry name" value="USP_3"/>
    <property type="match status" value="1"/>
</dbReference>
<dbReference type="PANTHER" id="PTHR43982">
    <property type="entry name" value="UBIQUITIN CARBOXYL-TERMINAL HYDROLASE"/>
    <property type="match status" value="1"/>
</dbReference>
<reference evidence="10 11" key="1">
    <citation type="submission" date="2020-04" db="EMBL/GenBank/DDBJ databases">
        <title>Perkinsus chesapeaki whole genome sequence.</title>
        <authorList>
            <person name="Bogema D.R."/>
        </authorList>
    </citation>
    <scope>NUCLEOTIDE SEQUENCE [LARGE SCALE GENOMIC DNA]</scope>
    <source>
        <strain evidence="10">ATCC PRA-425</strain>
    </source>
</reference>
<name>A0A7J6LQ19_PERCH</name>
<dbReference type="SMART" id="SM00213">
    <property type="entry name" value="UBQ"/>
    <property type="match status" value="1"/>
</dbReference>
<evidence type="ECO:0000256" key="6">
    <source>
        <dbReference type="ARBA" id="ARBA00022807"/>
    </source>
</evidence>
<protein>
    <recommendedName>
        <fullName evidence="2">ubiquitinyl hydrolase 1</fullName>
        <ecNumber evidence="2">3.4.19.12</ecNumber>
    </recommendedName>
</protein>
<dbReference type="SUPFAM" id="SSF54001">
    <property type="entry name" value="Cysteine proteinases"/>
    <property type="match status" value="1"/>
</dbReference>
<comment type="caution">
    <text evidence="10">The sequence shown here is derived from an EMBL/GenBank/DDBJ whole genome shotgun (WGS) entry which is preliminary data.</text>
</comment>
<feature type="region of interest" description="Disordered" evidence="7">
    <location>
        <begin position="401"/>
        <end position="432"/>
    </location>
</feature>
<dbReference type="EC" id="3.4.19.12" evidence="2"/>
<sequence>MPTVPVVVKWGKTTYDVEVDTSEPVAVFKAQLENLTSVPHDKQKIMGLPGGLLKDSDDLSKKITKPKQKITLLGTAVAQQLKEPAKPIVFVEDLSDEERRKVLKERSVETLPIGLVNLGNSCYMNATLQALYAVPPLRQALLDYDSSAHTEGSTQERGLSALIHQTFKDLGTKAEAFEPASLFMLIRVMYPDTFGKTTQGIPQQQDADEFLRAIMLNLSDTLKTANGGNIVDDLFGFTMRTRLHCLEADAEPESVSEEQHRVLLCHMGTPTDPVGHLYQGVQLSLKETITKQATEKCRAQPVHRPLDWDVREETSGSPEVLGRDAEFEKSSAMDSLPEFLIVEFARFQWKGESTSAGTQATRTKITRKVTFPQVLDVYDFCTDDVQKELTRGRQRRRVYMDEEERRRIEAKEARKDSDDVEMTSDGQDDNTAKIPTGNYKCVSIVSHEGRSAEGGHYMGWAKFKEADGEVFKEDQWVRFNDDKVTQYDWKYVVDQLVGGRADTQIAYIVIYQKEKVPDGSIEEIVDEDMEMESNPDAKKAKV</sequence>
<evidence type="ECO:0000259" key="8">
    <source>
        <dbReference type="PROSITE" id="PS50053"/>
    </source>
</evidence>
<gene>
    <name evidence="10" type="primary">USP14</name>
    <name evidence="10" type="ORF">FOL47_006753</name>
</gene>
<dbReference type="GO" id="GO:0061136">
    <property type="term" value="P:regulation of proteasomal protein catabolic process"/>
    <property type="evidence" value="ECO:0007669"/>
    <property type="project" value="TreeGrafter"/>
</dbReference>
<accession>A0A7J6LQ19</accession>
<evidence type="ECO:0000256" key="5">
    <source>
        <dbReference type="ARBA" id="ARBA00022801"/>
    </source>
</evidence>
<dbReference type="AlphaFoldDB" id="A0A7J6LQ19"/>
<dbReference type="CDD" id="cd16104">
    <property type="entry name" value="Ubl_USP14_like"/>
    <property type="match status" value="1"/>
</dbReference>
<dbReference type="Pfam" id="PF00443">
    <property type="entry name" value="UCH"/>
    <property type="match status" value="1"/>
</dbReference>
<dbReference type="SUPFAM" id="SSF54236">
    <property type="entry name" value="Ubiquitin-like"/>
    <property type="match status" value="1"/>
</dbReference>
<evidence type="ECO:0000256" key="1">
    <source>
        <dbReference type="ARBA" id="ARBA00000707"/>
    </source>
</evidence>
<organism evidence="10 11">
    <name type="scientific">Perkinsus chesapeaki</name>
    <name type="common">Clam parasite</name>
    <name type="synonym">Perkinsus andrewsi</name>
    <dbReference type="NCBI Taxonomy" id="330153"/>
    <lineage>
        <taxon>Eukaryota</taxon>
        <taxon>Sar</taxon>
        <taxon>Alveolata</taxon>
        <taxon>Perkinsozoa</taxon>
        <taxon>Perkinsea</taxon>
        <taxon>Perkinsida</taxon>
        <taxon>Perkinsidae</taxon>
        <taxon>Perkinsus</taxon>
    </lineage>
</organism>
<dbReference type="InterPro" id="IPR029071">
    <property type="entry name" value="Ubiquitin-like_domsf"/>
</dbReference>
<comment type="catalytic activity">
    <reaction evidence="1">
        <text>Thiol-dependent hydrolysis of ester, thioester, amide, peptide and isopeptide bonds formed by the C-terminal Gly of ubiquitin (a 76-residue protein attached to proteins as an intracellular targeting signal).</text>
        <dbReference type="EC" id="3.4.19.12"/>
    </reaction>
</comment>
<dbReference type="EMBL" id="JAAPAO010000383">
    <property type="protein sequence ID" value="KAF4661304.1"/>
    <property type="molecule type" value="Genomic_DNA"/>
</dbReference>
<evidence type="ECO:0000256" key="4">
    <source>
        <dbReference type="ARBA" id="ARBA00022786"/>
    </source>
</evidence>
<dbReference type="Gene3D" id="3.90.70.10">
    <property type="entry name" value="Cysteine proteinases"/>
    <property type="match status" value="1"/>
</dbReference>
<dbReference type="GO" id="GO:0004843">
    <property type="term" value="F:cysteine-type deubiquitinase activity"/>
    <property type="evidence" value="ECO:0007669"/>
    <property type="project" value="UniProtKB-EC"/>
</dbReference>
<proteinExistence type="predicted"/>
<feature type="domain" description="Ubiquitin-like" evidence="8">
    <location>
        <begin position="4"/>
        <end position="73"/>
    </location>
</feature>
<dbReference type="InterPro" id="IPR000626">
    <property type="entry name" value="Ubiquitin-like_dom"/>
</dbReference>
<dbReference type="GO" id="GO:0070628">
    <property type="term" value="F:proteasome binding"/>
    <property type="evidence" value="ECO:0007669"/>
    <property type="project" value="TreeGrafter"/>
</dbReference>
<dbReference type="InterPro" id="IPR018200">
    <property type="entry name" value="USP_CS"/>
</dbReference>
<dbReference type="Gene3D" id="3.10.20.90">
    <property type="entry name" value="Phosphatidylinositol 3-kinase Catalytic Subunit, Chain A, domain 1"/>
    <property type="match status" value="1"/>
</dbReference>
<keyword evidence="3" id="KW-0645">Protease</keyword>
<dbReference type="OrthoDB" id="333239at2759"/>
<feature type="domain" description="USP" evidence="9">
    <location>
        <begin position="113"/>
        <end position="514"/>
    </location>
</feature>
<evidence type="ECO:0000313" key="11">
    <source>
        <dbReference type="Proteomes" id="UP000591131"/>
    </source>
</evidence>
<dbReference type="GO" id="GO:0043161">
    <property type="term" value="P:proteasome-mediated ubiquitin-dependent protein catabolic process"/>
    <property type="evidence" value="ECO:0007669"/>
    <property type="project" value="InterPro"/>
</dbReference>
<evidence type="ECO:0000256" key="2">
    <source>
        <dbReference type="ARBA" id="ARBA00012759"/>
    </source>
</evidence>
<dbReference type="Proteomes" id="UP000591131">
    <property type="component" value="Unassembled WGS sequence"/>
</dbReference>
<evidence type="ECO:0000259" key="9">
    <source>
        <dbReference type="PROSITE" id="PS50235"/>
    </source>
</evidence>
<keyword evidence="11" id="KW-1185">Reference proteome</keyword>
<dbReference type="InterPro" id="IPR028889">
    <property type="entry name" value="USP"/>
</dbReference>
<evidence type="ECO:0000313" key="10">
    <source>
        <dbReference type="EMBL" id="KAF4661304.1"/>
    </source>
</evidence>
<evidence type="ECO:0000256" key="3">
    <source>
        <dbReference type="ARBA" id="ARBA00022670"/>
    </source>
</evidence>
<evidence type="ECO:0000256" key="7">
    <source>
        <dbReference type="SAM" id="MobiDB-lite"/>
    </source>
</evidence>
<dbReference type="PROSITE" id="PS00972">
    <property type="entry name" value="USP_1"/>
    <property type="match status" value="1"/>
</dbReference>
<dbReference type="GO" id="GO:0016579">
    <property type="term" value="P:protein deubiquitination"/>
    <property type="evidence" value="ECO:0007669"/>
    <property type="project" value="InterPro"/>
</dbReference>
<dbReference type="InterPro" id="IPR038765">
    <property type="entry name" value="Papain-like_cys_pep_sf"/>
</dbReference>
<dbReference type="InterPro" id="IPR001394">
    <property type="entry name" value="Peptidase_C19_UCH"/>
</dbReference>
<keyword evidence="6" id="KW-0788">Thiol protease</keyword>
<dbReference type="PANTHER" id="PTHR43982:SF1">
    <property type="entry name" value="UBIQUITIN CARBOXYL-TERMINAL HYDROLASE 14"/>
    <property type="match status" value="1"/>
</dbReference>
<keyword evidence="5 10" id="KW-0378">Hydrolase</keyword>
<feature type="compositionally biased region" description="Basic and acidic residues" evidence="7">
    <location>
        <begin position="401"/>
        <end position="417"/>
    </location>
</feature>
<feature type="compositionally biased region" description="Acidic residues" evidence="7">
    <location>
        <begin position="418"/>
        <end position="428"/>
    </location>
</feature>